<dbReference type="EMBL" id="NAJO01000006">
    <property type="protein sequence ID" value="OQO11640.1"/>
    <property type="molecule type" value="Genomic_DNA"/>
</dbReference>
<organism evidence="8 9">
    <name type="scientific">Cryoendolithus antarcticus</name>
    <dbReference type="NCBI Taxonomy" id="1507870"/>
    <lineage>
        <taxon>Eukaryota</taxon>
        <taxon>Fungi</taxon>
        <taxon>Dikarya</taxon>
        <taxon>Ascomycota</taxon>
        <taxon>Pezizomycotina</taxon>
        <taxon>Dothideomycetes</taxon>
        <taxon>Dothideomycetidae</taxon>
        <taxon>Cladosporiales</taxon>
        <taxon>Cladosporiaceae</taxon>
        <taxon>Cryoendolithus</taxon>
    </lineage>
</organism>
<comment type="cofactor">
    <cofactor evidence="1 5">
        <name>heme</name>
        <dbReference type="ChEBI" id="CHEBI:30413"/>
    </cofactor>
</comment>
<dbReference type="InterPro" id="IPR001128">
    <property type="entry name" value="Cyt_P450"/>
</dbReference>
<name>A0A1V8TJT6_9PEZI</name>
<feature type="binding site" description="axial binding residue" evidence="5">
    <location>
        <position position="536"/>
    </location>
    <ligand>
        <name>heme</name>
        <dbReference type="ChEBI" id="CHEBI:30413"/>
    </ligand>
    <ligandPart>
        <name>Fe</name>
        <dbReference type="ChEBI" id="CHEBI:18248"/>
    </ligandPart>
</feature>
<evidence type="ECO:0000256" key="2">
    <source>
        <dbReference type="ARBA" id="ARBA00010617"/>
    </source>
</evidence>
<dbReference type="SUPFAM" id="SSF48264">
    <property type="entry name" value="Cytochrome P450"/>
    <property type="match status" value="1"/>
</dbReference>
<dbReference type="PANTHER" id="PTHR24305:SF166">
    <property type="entry name" value="CYTOCHROME P450 12A4, MITOCHONDRIAL-RELATED"/>
    <property type="match status" value="1"/>
</dbReference>
<proteinExistence type="inferred from homology"/>
<keyword evidence="4 5" id="KW-0408">Iron</keyword>
<dbReference type="STRING" id="1507870.A0A1V8TJT6"/>
<dbReference type="AlphaFoldDB" id="A0A1V8TJT6"/>
<dbReference type="Gene3D" id="1.10.630.10">
    <property type="entry name" value="Cytochrome P450"/>
    <property type="match status" value="1"/>
</dbReference>
<evidence type="ECO:0000256" key="4">
    <source>
        <dbReference type="ARBA" id="ARBA00023004"/>
    </source>
</evidence>
<dbReference type="PANTHER" id="PTHR24305">
    <property type="entry name" value="CYTOCHROME P450"/>
    <property type="match status" value="1"/>
</dbReference>
<keyword evidence="6" id="KW-0503">Monooxygenase</keyword>
<dbReference type="CDD" id="cd11070">
    <property type="entry name" value="CYP56-like"/>
    <property type="match status" value="1"/>
</dbReference>
<comment type="caution">
    <text evidence="8">The sequence shown here is derived from an EMBL/GenBank/DDBJ whole genome shotgun (WGS) entry which is preliminary data.</text>
</comment>
<comment type="similarity">
    <text evidence="2 6">Belongs to the cytochrome P450 family.</text>
</comment>
<gene>
    <name evidence="8" type="ORF">B0A48_03367</name>
</gene>
<dbReference type="GO" id="GO:0016705">
    <property type="term" value="F:oxidoreductase activity, acting on paired donors, with incorporation or reduction of molecular oxygen"/>
    <property type="evidence" value="ECO:0007669"/>
    <property type="project" value="InterPro"/>
</dbReference>
<feature type="region of interest" description="Disordered" evidence="7">
    <location>
        <begin position="483"/>
        <end position="506"/>
    </location>
</feature>
<dbReference type="PROSITE" id="PS00086">
    <property type="entry name" value="CYTOCHROME_P450"/>
    <property type="match status" value="1"/>
</dbReference>
<dbReference type="GO" id="GO:0020037">
    <property type="term" value="F:heme binding"/>
    <property type="evidence" value="ECO:0007669"/>
    <property type="project" value="InterPro"/>
</dbReference>
<dbReference type="InterPro" id="IPR017972">
    <property type="entry name" value="Cyt_P450_CS"/>
</dbReference>
<accession>A0A1V8TJT6</accession>
<keyword evidence="3 5" id="KW-0479">Metal-binding</keyword>
<evidence type="ECO:0008006" key="10">
    <source>
        <dbReference type="Google" id="ProtNLM"/>
    </source>
</evidence>
<evidence type="ECO:0000256" key="5">
    <source>
        <dbReference type="PIRSR" id="PIRSR602401-1"/>
    </source>
</evidence>
<dbReference type="Proteomes" id="UP000192596">
    <property type="component" value="Unassembled WGS sequence"/>
</dbReference>
<dbReference type="Pfam" id="PF00067">
    <property type="entry name" value="p450"/>
    <property type="match status" value="1"/>
</dbReference>
<dbReference type="InterPro" id="IPR002401">
    <property type="entry name" value="Cyt_P450_E_grp-I"/>
</dbReference>
<dbReference type="InterPro" id="IPR050121">
    <property type="entry name" value="Cytochrome_P450_monoxygenase"/>
</dbReference>
<dbReference type="OrthoDB" id="1470350at2759"/>
<keyword evidence="9" id="KW-1185">Reference proteome</keyword>
<keyword evidence="5 6" id="KW-0349">Heme</keyword>
<dbReference type="GO" id="GO:0005506">
    <property type="term" value="F:iron ion binding"/>
    <property type="evidence" value="ECO:0007669"/>
    <property type="project" value="InterPro"/>
</dbReference>
<dbReference type="InParanoid" id="A0A1V8TJT6"/>
<evidence type="ECO:0000313" key="8">
    <source>
        <dbReference type="EMBL" id="OQO11640.1"/>
    </source>
</evidence>
<sequence>MVSYVLIAFVGLAIAYGVHTYRCFATNLAAAKQSGFPIVAGPIYNFNTFWLITHRLWLPLFKRLPKAWIEPWIEFMTPDWVWTKLYDAFRDRDIDAFILVSPGRNTLYVADAEAINQITTRRNDFPKPIEIYRSVDIFGKNVVSTEGQIWRHHRKITSPPFTERNNHLVWQESLHQAQEMMIGWMGTSDAVSKSLHDVSDQAMRLSLHVISRAGFGQRLTWPHEEPDQIVPEGHTLTYKDALQTLLENVITVMLTPRWLLANSPLKLHKVAQESFVEWGKYMREMYHTKRDEVASGETREGMDLMGALVKGAGITPESIEKSKADPSQSTQLLTDDEILGNAFVFILAGHETAANTIHFSALFLAMNPASQRNLQADLDSILGDRPSSEWDYDEDMPKLFAGMCGAVMNEQLRLIPPVVGIPKSTAKNSPQGLQIGGKHYTVPGDCYVTLETAAVHRNPKYWPHTSDEDLLEFRPERWLLEKDANGPSTKAQHNDGYTSEDDLDFDGPDKRADTAASMFTPKKGAYIPFSDGYRSCLGRRFAQIEILAVLAEVFKNFTVELDISGFLADGETEAGLSEERRQVLWQRAKDKANYLLRTGMMTVITIQLRGEKVPLRFRRREVKKQ</sequence>
<protein>
    <recommendedName>
        <fullName evidence="10">Cytochrome P450</fullName>
    </recommendedName>
</protein>
<dbReference type="InterPro" id="IPR036396">
    <property type="entry name" value="Cyt_P450_sf"/>
</dbReference>
<dbReference type="PRINTS" id="PR00463">
    <property type="entry name" value="EP450I"/>
</dbReference>
<evidence type="ECO:0000256" key="6">
    <source>
        <dbReference type="RuleBase" id="RU000461"/>
    </source>
</evidence>
<evidence type="ECO:0000256" key="1">
    <source>
        <dbReference type="ARBA" id="ARBA00001971"/>
    </source>
</evidence>
<dbReference type="GO" id="GO:0004497">
    <property type="term" value="F:monooxygenase activity"/>
    <property type="evidence" value="ECO:0007669"/>
    <property type="project" value="UniProtKB-KW"/>
</dbReference>
<keyword evidence="6" id="KW-0560">Oxidoreductase</keyword>
<reference evidence="9" key="1">
    <citation type="submission" date="2017-03" db="EMBL/GenBank/DDBJ databases">
        <title>Genomes of endolithic fungi from Antarctica.</title>
        <authorList>
            <person name="Coleine C."/>
            <person name="Masonjones S."/>
            <person name="Stajich J.E."/>
        </authorList>
    </citation>
    <scope>NUCLEOTIDE SEQUENCE [LARGE SCALE GENOMIC DNA]</scope>
    <source>
        <strain evidence="9">CCFEE 5527</strain>
    </source>
</reference>
<evidence type="ECO:0000256" key="7">
    <source>
        <dbReference type="SAM" id="MobiDB-lite"/>
    </source>
</evidence>
<evidence type="ECO:0000256" key="3">
    <source>
        <dbReference type="ARBA" id="ARBA00022723"/>
    </source>
</evidence>
<dbReference type="PRINTS" id="PR00385">
    <property type="entry name" value="P450"/>
</dbReference>
<feature type="compositionally biased region" description="Polar residues" evidence="7">
    <location>
        <begin position="486"/>
        <end position="497"/>
    </location>
</feature>
<evidence type="ECO:0000313" key="9">
    <source>
        <dbReference type="Proteomes" id="UP000192596"/>
    </source>
</evidence>